<evidence type="ECO:0000313" key="5">
    <source>
        <dbReference type="WBParaSite" id="TREG1_22180.2"/>
    </source>
</evidence>
<proteinExistence type="predicted"/>
<keyword evidence="2" id="KW-1133">Transmembrane helix</keyword>
<dbReference type="WBParaSite" id="TREG1_22180.1">
    <property type="protein sequence ID" value="TREG1_22180.1"/>
    <property type="gene ID" value="TREG1_22180"/>
</dbReference>
<dbReference type="AlphaFoldDB" id="A0AA85JID1"/>
<organism evidence="3 5">
    <name type="scientific">Trichobilharzia regenti</name>
    <name type="common">Nasal bird schistosome</name>
    <dbReference type="NCBI Taxonomy" id="157069"/>
    <lineage>
        <taxon>Eukaryota</taxon>
        <taxon>Metazoa</taxon>
        <taxon>Spiralia</taxon>
        <taxon>Lophotrochozoa</taxon>
        <taxon>Platyhelminthes</taxon>
        <taxon>Trematoda</taxon>
        <taxon>Digenea</taxon>
        <taxon>Strigeidida</taxon>
        <taxon>Schistosomatoidea</taxon>
        <taxon>Schistosomatidae</taxon>
        <taxon>Trichobilharzia</taxon>
    </lineage>
</organism>
<keyword evidence="2" id="KW-0812">Transmembrane</keyword>
<protein>
    <submittedName>
        <fullName evidence="4 5">Uncharacterized protein</fullName>
    </submittedName>
</protein>
<sequence>MPGSKKGQSVLDTNRKVSHGDLSVTCNDVSDVKHDMVDVTVSPFRDNRNIKLPKFEPRCFDGNPADYLQFVKEFEIMLSSFLLSDELKLMYLMRYCTGDAAGAIQCCTFMKPKEGYYEAMSILRQRFGRPSMIAGKLFEAVKDNVGQLQDDSHALTEFLDNLLIYKNGMISMNRVSDLNSSFILEVIARRLPNRLQRKWVKISSRMEDEGIEPKFDDILKLVNTSVNQSMSKFASLLHLTPRIEQSEGKTQSLMKSRPQRGGYREGSMMYSNAYRPSECNRFRSTCSTDKLQDARQTRFCCTRVQEVHTKVNCEPVSKFSDKLNVNSRPDSELCDDNGLVRKSVVTPGKPLLNRVSQNRVAASECISDSTSLQGITSQSEDIKPLMIFEEEPKLSTSVIKEFENDELDGKLNICGNDHDSADLSLVDHDEMRDMPTTAKLNKGSVQLQREVELNADAVPEDVHTCETVSVIDQRVAHLSSDDSAKPELVVKDSSGGNLTVGQLSESRKRTASDPPLTSSPCVTQSSLVFSSTMKQMPINSSILCNDYDSIGAFEKTKDMAQFSVDKPSVKERVIVKLTCTNKGISSFKLLFECYYLWCKLLCFYTWLMRYAVCLFVIYILRYNDMGVLPFRFEDIADRRKSANELCDDFPT</sequence>
<evidence type="ECO:0000313" key="4">
    <source>
        <dbReference type="WBParaSite" id="TREG1_22180.1"/>
    </source>
</evidence>
<dbReference type="PANTHER" id="PTHR47331">
    <property type="entry name" value="PHD-TYPE DOMAIN-CONTAINING PROTEIN"/>
    <property type="match status" value="1"/>
</dbReference>
<dbReference type="Proteomes" id="UP000050795">
    <property type="component" value="Unassembled WGS sequence"/>
</dbReference>
<reference evidence="4 5" key="2">
    <citation type="submission" date="2023-11" db="UniProtKB">
        <authorList>
            <consortium name="WormBaseParasite"/>
        </authorList>
    </citation>
    <scope>IDENTIFICATION</scope>
</reference>
<accession>A0AA85JID1</accession>
<evidence type="ECO:0000256" key="2">
    <source>
        <dbReference type="SAM" id="Phobius"/>
    </source>
</evidence>
<evidence type="ECO:0000256" key="1">
    <source>
        <dbReference type="SAM" id="MobiDB-lite"/>
    </source>
</evidence>
<dbReference type="Pfam" id="PF03564">
    <property type="entry name" value="DUF1759"/>
    <property type="match status" value="1"/>
</dbReference>
<feature type="region of interest" description="Disordered" evidence="1">
    <location>
        <begin position="247"/>
        <end position="266"/>
    </location>
</feature>
<feature type="compositionally biased region" description="Basic and acidic residues" evidence="1">
    <location>
        <begin position="481"/>
        <end position="490"/>
    </location>
</feature>
<evidence type="ECO:0000313" key="3">
    <source>
        <dbReference type="Proteomes" id="UP000050795"/>
    </source>
</evidence>
<dbReference type="WBParaSite" id="TREG1_22180.2">
    <property type="protein sequence ID" value="TREG1_22180.2"/>
    <property type="gene ID" value="TREG1_22180"/>
</dbReference>
<dbReference type="InterPro" id="IPR005312">
    <property type="entry name" value="DUF1759"/>
</dbReference>
<feature type="transmembrane region" description="Helical" evidence="2">
    <location>
        <begin position="594"/>
        <end position="620"/>
    </location>
</feature>
<reference evidence="3" key="1">
    <citation type="submission" date="2022-06" db="EMBL/GenBank/DDBJ databases">
        <authorList>
            <person name="Berger JAMES D."/>
            <person name="Berger JAMES D."/>
        </authorList>
    </citation>
    <scope>NUCLEOTIDE SEQUENCE [LARGE SCALE GENOMIC DNA]</scope>
</reference>
<name>A0AA85JID1_TRIRE</name>
<feature type="compositionally biased region" description="Polar residues" evidence="1">
    <location>
        <begin position="494"/>
        <end position="504"/>
    </location>
</feature>
<keyword evidence="2" id="KW-0472">Membrane</keyword>
<feature type="region of interest" description="Disordered" evidence="1">
    <location>
        <begin position="481"/>
        <end position="520"/>
    </location>
</feature>
<keyword evidence="3" id="KW-1185">Reference proteome</keyword>